<dbReference type="AlphaFoldDB" id="A0A2N9Y2G8"/>
<comment type="caution">
    <text evidence="1">The sequence shown here is derived from an EMBL/GenBank/DDBJ whole genome shotgun (WGS) entry which is preliminary data.</text>
</comment>
<dbReference type="EMBL" id="MEIV01000066">
    <property type="protein sequence ID" value="PIT61300.1"/>
    <property type="molecule type" value="Genomic_DNA"/>
</dbReference>
<sequence length="178" mass="19933">MRTQNILLCGYLLIFNLVGGSVIAKTNTVLSNQFKAALLCKAEPIDARDSGITTQLNKQKITVKKLEKDGLIDLEYRFTKPLQIANTSVSVVRYQGDSGSYFFAIAKGDMARFAKSIGAKPVPVQLKETLSWGDNINQYYQYTTDVTADNPYPDTILIGRDKTSKQGEFYFGCLRFDY</sequence>
<proteinExistence type="predicted"/>
<gene>
    <name evidence="1" type="ORF">BHC47_06920</name>
</gene>
<evidence type="ECO:0000313" key="1">
    <source>
        <dbReference type="EMBL" id="PIT61300.1"/>
    </source>
</evidence>
<organism evidence="1 2">
    <name type="scientific">Snodgrassella alvi</name>
    <dbReference type="NCBI Taxonomy" id="1196083"/>
    <lineage>
        <taxon>Bacteria</taxon>
        <taxon>Pseudomonadati</taxon>
        <taxon>Pseudomonadota</taxon>
        <taxon>Betaproteobacteria</taxon>
        <taxon>Neisseriales</taxon>
        <taxon>Neisseriaceae</taxon>
        <taxon>Snodgrassella</taxon>
    </lineage>
</organism>
<reference evidence="1 2" key="1">
    <citation type="journal article" date="2017" name="MBio">
        <title>Type VI secretion-mediated competition in the bee gut microbiome.</title>
        <authorList>
            <person name="Steele M.I."/>
            <person name="Kwong W.K."/>
            <person name="Powell J.E."/>
            <person name="Whiteley M."/>
            <person name="Moran N.A."/>
        </authorList>
    </citation>
    <scope>NUCLEOTIDE SEQUENCE [LARGE SCALE GENOMIC DNA]</scope>
    <source>
        <strain evidence="1 2">PEB0171</strain>
    </source>
</reference>
<protein>
    <submittedName>
        <fullName evidence="1">Uncharacterized protein</fullName>
    </submittedName>
</protein>
<name>A0A2N9Y2G8_9NEIS</name>
<dbReference type="Proteomes" id="UP000231094">
    <property type="component" value="Unassembled WGS sequence"/>
</dbReference>
<accession>A0A2N9Y2G8</accession>
<evidence type="ECO:0000313" key="2">
    <source>
        <dbReference type="Proteomes" id="UP000231094"/>
    </source>
</evidence>
<dbReference type="RefSeq" id="WP_100116400.1">
    <property type="nucleotide sequence ID" value="NZ_MEIV01000066.1"/>
</dbReference>